<feature type="non-terminal residue" evidence="9">
    <location>
        <position position="135"/>
    </location>
</feature>
<dbReference type="EMBL" id="KC810014">
    <property type="protein sequence ID" value="AGS08612.1"/>
    <property type="molecule type" value="Genomic_DNA"/>
</dbReference>
<dbReference type="GO" id="GO:0019073">
    <property type="term" value="P:viral DNA genome packaging"/>
    <property type="evidence" value="ECO:0007669"/>
    <property type="project" value="InterPro"/>
</dbReference>
<keyword evidence="5" id="KW-0862">Zinc</keyword>
<proteinExistence type="predicted"/>
<evidence type="ECO:0000256" key="3">
    <source>
        <dbReference type="ARBA" id="ARBA00022741"/>
    </source>
</evidence>
<keyword evidence="1" id="KW-1188">Viral release from host cell</keyword>
<dbReference type="GO" id="GO:0005524">
    <property type="term" value="F:ATP binding"/>
    <property type="evidence" value="ECO:0007669"/>
    <property type="project" value="UniProtKB-KW"/>
</dbReference>
<evidence type="ECO:0000256" key="8">
    <source>
        <dbReference type="ARBA" id="ARBA00023219"/>
    </source>
</evidence>
<accession>S5R8N3</accession>
<evidence type="ECO:0000256" key="6">
    <source>
        <dbReference type="ARBA" id="ARBA00022840"/>
    </source>
</evidence>
<evidence type="ECO:0000256" key="1">
    <source>
        <dbReference type="ARBA" id="ARBA00022612"/>
    </source>
</evidence>
<reference evidence="9" key="1">
    <citation type="journal article" date="2013" name="PLoS ONE">
        <title>Identification and characterization of two novel viruses in ocular infections in reindeer.</title>
        <authorList>
            <person name="Smits S.L."/>
            <person name="Schapendonk C.M."/>
            <person name="van Leeuwen M."/>
            <person name="Kuiken T."/>
            <person name="Bodewes R."/>
            <person name="Stalin Raj V."/>
            <person name="Haagmans B.L."/>
            <person name="das Neves C.G."/>
            <person name="Tryland M."/>
            <person name="Osterhaus A.D."/>
        </authorList>
    </citation>
    <scope>NUCLEOTIDE SEQUENCE</scope>
    <source>
        <strain evidence="9">CvHV3</strain>
    </source>
</reference>
<dbReference type="Pfam" id="PF01366">
    <property type="entry name" value="PRTP"/>
    <property type="match status" value="1"/>
</dbReference>
<sequence>IFQKVSEVGYNKIMTCIKEQEKLITKIVSVNTIGNVLYDSLSKIMNNFLLRKQCLDRSIILIDDLTYDDHLYIKNNLMCKKLPSELLPNLTQNMYRLLNGPLFDYQNIQFPLPHNISMAYACDNAYFLPHMKEET</sequence>
<evidence type="ECO:0000256" key="5">
    <source>
        <dbReference type="ARBA" id="ARBA00022833"/>
    </source>
</evidence>
<keyword evidence="2" id="KW-0479">Metal-binding</keyword>
<dbReference type="GO" id="GO:0008270">
    <property type="term" value="F:zinc ion binding"/>
    <property type="evidence" value="ECO:0007669"/>
    <property type="project" value="UniProtKB-KW"/>
</dbReference>
<keyword evidence="8" id="KW-0231">Viral genome packaging</keyword>
<name>S5R8N3_9BETA</name>
<evidence type="ECO:0000313" key="9">
    <source>
        <dbReference type="EMBL" id="AGS08612.1"/>
    </source>
</evidence>
<evidence type="ECO:0000256" key="7">
    <source>
        <dbReference type="ARBA" id="ARBA00022921"/>
    </source>
</evidence>
<evidence type="ECO:0000256" key="2">
    <source>
        <dbReference type="ARBA" id="ARBA00022723"/>
    </source>
</evidence>
<evidence type="ECO:0000256" key="4">
    <source>
        <dbReference type="ARBA" id="ARBA00022771"/>
    </source>
</evidence>
<dbReference type="InterPro" id="IPR000501">
    <property type="entry name" value="UL28/UL56"/>
</dbReference>
<keyword evidence="4" id="KW-0863">Zinc-finger</keyword>
<keyword evidence="3" id="KW-0547">Nucleotide-binding</keyword>
<organism evidence="9">
    <name type="scientific">Cervid herpesvirus 3</name>
    <dbReference type="NCBI Taxonomy" id="1370096"/>
    <lineage>
        <taxon>Viruses</taxon>
        <taxon>Duplodnaviria</taxon>
        <taxon>Heunggongvirae</taxon>
        <taxon>Peploviricota</taxon>
        <taxon>Herviviricetes</taxon>
        <taxon>Herpesvirales</taxon>
        <taxon>Orthoherpesviridae</taxon>
        <taxon>Betaherpesvirinae</taxon>
        <taxon>Roseolovirus</taxon>
    </lineage>
</organism>
<feature type="non-terminal residue" evidence="9">
    <location>
        <position position="1"/>
    </location>
</feature>
<keyword evidence="7" id="KW-0426">Late protein</keyword>
<protein>
    <submittedName>
        <fullName evidence="9">U40</fullName>
    </submittedName>
</protein>
<keyword evidence="6" id="KW-0067">ATP-binding</keyword>